<proteinExistence type="inferred from homology"/>
<evidence type="ECO:0000256" key="6">
    <source>
        <dbReference type="ARBA" id="ARBA00022553"/>
    </source>
</evidence>
<evidence type="ECO:0000256" key="4">
    <source>
        <dbReference type="ARBA" id="ARBA00022490"/>
    </source>
</evidence>
<dbReference type="GO" id="GO:0006629">
    <property type="term" value="P:lipid metabolic process"/>
    <property type="evidence" value="ECO:0007669"/>
    <property type="project" value="UniProtKB-KW"/>
</dbReference>
<organism evidence="15 16">
    <name type="scientific">Chlorobaculum tepidum (strain ATCC 49652 / DSM 12025 / NBRC 103806 / TLS)</name>
    <name type="common">Chlorobium tepidum</name>
    <dbReference type="NCBI Taxonomy" id="194439"/>
    <lineage>
        <taxon>Bacteria</taxon>
        <taxon>Pseudomonadati</taxon>
        <taxon>Chlorobiota</taxon>
        <taxon>Chlorobiia</taxon>
        <taxon>Chlorobiales</taxon>
        <taxon>Chlorobiaceae</taxon>
        <taxon>Chlorobaculum</taxon>
    </lineage>
</organism>
<comment type="similarity">
    <text evidence="3">In the N-terminal section; belongs to the succinate/malate CoA ligase beta subunit family.</text>
</comment>
<keyword evidence="8" id="KW-0547">Nucleotide-binding</keyword>
<dbReference type="STRING" id="194439.CT1089"/>
<keyword evidence="16" id="KW-1185">Reference proteome</keyword>
<dbReference type="InterPro" id="IPR017866">
    <property type="entry name" value="Succ-CoA_synthase_bsu_CS"/>
</dbReference>
<dbReference type="PANTHER" id="PTHR11815">
    <property type="entry name" value="SUCCINYL-COA SYNTHETASE BETA CHAIN"/>
    <property type="match status" value="1"/>
</dbReference>
<evidence type="ECO:0000256" key="5">
    <source>
        <dbReference type="ARBA" id="ARBA00022516"/>
    </source>
</evidence>
<evidence type="ECO:0000256" key="12">
    <source>
        <dbReference type="ARBA" id="ARBA00047593"/>
    </source>
</evidence>
<dbReference type="InterPro" id="IPR032263">
    <property type="entry name" value="Citrate-bd"/>
</dbReference>
<evidence type="ECO:0000256" key="8">
    <source>
        <dbReference type="ARBA" id="ARBA00022741"/>
    </source>
</evidence>
<dbReference type="GO" id="GO:0003878">
    <property type="term" value="F:ATP citrate synthase activity"/>
    <property type="evidence" value="ECO:0007669"/>
    <property type="project" value="UniProtKB-EC"/>
</dbReference>
<dbReference type="EnsemblBacteria" id="AAM72322">
    <property type="protein sequence ID" value="AAM72322"/>
    <property type="gene ID" value="CT1089"/>
</dbReference>
<dbReference type="Gene3D" id="3.30.1490.20">
    <property type="entry name" value="ATP-grasp fold, A domain"/>
    <property type="match status" value="1"/>
</dbReference>
<reference evidence="15 16" key="1">
    <citation type="journal article" date="2002" name="Proc. Natl. Acad. Sci. U.S.A.">
        <title>The complete genome sequence of Chlorobium tepidum TLS, a photosynthetic, anaerobic, green-sulfur bacterium.</title>
        <authorList>
            <person name="Eisen J.A."/>
            <person name="Nelson K.E."/>
            <person name="Paulsen I.T."/>
            <person name="Heidelberg J.F."/>
            <person name="Wu M."/>
            <person name="Dodson R.J."/>
            <person name="Deboy R."/>
            <person name="Gwinn M.L."/>
            <person name="Nelson W.C."/>
            <person name="Haft D.H."/>
            <person name="Hickey E.K."/>
            <person name="Peterson J.D."/>
            <person name="Durkin A.S."/>
            <person name="Kolonay J.L."/>
            <person name="Yang F."/>
            <person name="Holt I."/>
            <person name="Umayam L.A."/>
            <person name="Mason T."/>
            <person name="Brenner M."/>
            <person name="Shea T.P."/>
            <person name="Parksey D."/>
            <person name="Nierman W.C."/>
            <person name="Feldblyum T.V."/>
            <person name="Hansen C.L."/>
            <person name="Craven M.B."/>
            <person name="Radune D."/>
            <person name="Vamathevan J."/>
            <person name="Khouri H."/>
            <person name="White O."/>
            <person name="Gruber T.M."/>
            <person name="Ketchum K.A."/>
            <person name="Venter J.C."/>
            <person name="Tettelin H."/>
            <person name="Bryant D.A."/>
            <person name="Fraser C.M."/>
        </authorList>
    </citation>
    <scope>NUCLEOTIDE SEQUENCE [LARGE SCALE GENOMIC DNA]</scope>
    <source>
        <strain evidence="16">ATCC 49652 / DSM 12025 / NBRC 103806 / TLS</strain>
    </source>
</reference>
<dbReference type="RefSeq" id="WP_010932767.1">
    <property type="nucleotide sequence ID" value="NC_002932.3"/>
</dbReference>
<name>Q8KDG1_CHLTE</name>
<keyword evidence="15" id="KW-0456">Lyase</keyword>
<sequence>MAKILEGPAMKLFNKWGIPVPNYVVIMDPKRLAQLGEANKWLRESKLVVKAHEAIGGRFKLGLVKIGLNLDEAIQASREMLGAKVGTAEVRQVIVAEMLDHDAEFYVSIIGNRDGAELLISKYGGVDIEDNWDSVRRIQIPLDEHPTIEQLTALAKEAGFEGEIAERVGKICSRLVLCFDNEDAQSIEINPLVIRKSDMRFAALDAVMNVDWDARFRHADWDFKPVSEIGRPFTEAEQQIMDIDSRIKGSVKFVEVPGGEIALLTAGGGASVFYADAVVARGGTIANYAEYSGDPPDWAVEALTETICRLPNIKHIIVGGAIANFTDVKATFSGIINGLRESKSKGYLEGVKIWVRRGGPNEAQGLAAIRKLQEEGFDIHVYDRSMPMTDIVDLALKS</sequence>
<dbReference type="OrthoDB" id="9802602at2"/>
<dbReference type="GO" id="GO:0006099">
    <property type="term" value="P:tricarboxylic acid cycle"/>
    <property type="evidence" value="ECO:0007669"/>
    <property type="project" value="InterPro"/>
</dbReference>
<keyword evidence="9" id="KW-0067">ATP-binding</keyword>
<dbReference type="PIRSF" id="PIRSF001554">
    <property type="entry name" value="SucCS_beta"/>
    <property type="match status" value="1"/>
</dbReference>
<dbReference type="PROSITE" id="PS01217">
    <property type="entry name" value="SUCCINYL_COA_LIG_3"/>
    <property type="match status" value="1"/>
</dbReference>
<dbReference type="Proteomes" id="UP000001007">
    <property type="component" value="Chromosome"/>
</dbReference>
<evidence type="ECO:0000256" key="11">
    <source>
        <dbReference type="ARBA" id="ARBA00023315"/>
    </source>
</evidence>
<dbReference type="KEGG" id="cte:CT1089"/>
<evidence type="ECO:0000256" key="2">
    <source>
        <dbReference type="ARBA" id="ARBA00005899"/>
    </source>
</evidence>
<comment type="subcellular location">
    <subcellularLocation>
        <location evidence="1">Cytoplasm</location>
    </subcellularLocation>
</comment>
<dbReference type="eggNOG" id="COG0045">
    <property type="taxonomic scope" value="Bacteria"/>
</dbReference>
<dbReference type="HOGENOM" id="CLU_006587_3_1_10"/>
<dbReference type="InterPro" id="IPR013815">
    <property type="entry name" value="ATP_grasp_subdomain_1"/>
</dbReference>
<keyword evidence="11" id="KW-0012">Acyltransferase</keyword>
<dbReference type="SUPFAM" id="SSF52210">
    <property type="entry name" value="Succinyl-CoA synthetase domains"/>
    <property type="match status" value="1"/>
</dbReference>
<dbReference type="PANTHER" id="PTHR11815:SF10">
    <property type="entry name" value="SUCCINATE--COA LIGASE [GDP-FORMING] SUBUNIT BETA, MITOCHONDRIAL"/>
    <property type="match status" value="1"/>
</dbReference>
<keyword evidence="7" id="KW-0808">Transferase</keyword>
<dbReference type="Gene3D" id="3.40.50.261">
    <property type="entry name" value="Succinyl-CoA synthetase domains"/>
    <property type="match status" value="1"/>
</dbReference>
<dbReference type="Gene3D" id="3.30.470.20">
    <property type="entry name" value="ATP-grasp fold, B domain"/>
    <property type="match status" value="1"/>
</dbReference>
<dbReference type="GO" id="GO:0019643">
    <property type="term" value="P:reductive tricarboxylic acid cycle"/>
    <property type="evidence" value="ECO:0000314"/>
    <property type="project" value="GO_Central"/>
</dbReference>
<evidence type="ECO:0000256" key="10">
    <source>
        <dbReference type="ARBA" id="ARBA00023098"/>
    </source>
</evidence>
<dbReference type="EMBL" id="AE006470">
    <property type="protein sequence ID" value="AAM72322.1"/>
    <property type="molecule type" value="Genomic_DNA"/>
</dbReference>
<dbReference type="SUPFAM" id="SSF56059">
    <property type="entry name" value="Glutathione synthetase ATP-binding domain-like"/>
    <property type="match status" value="1"/>
</dbReference>
<feature type="domain" description="ATP-citrate synthase citrate-binding" evidence="13">
    <location>
        <begin position="232"/>
        <end position="397"/>
    </location>
</feature>
<keyword evidence="10" id="KW-0443">Lipid metabolism</keyword>
<keyword evidence="5" id="KW-0444">Lipid biosynthesis</keyword>
<dbReference type="PATRIC" id="fig|194439.7.peg.993"/>
<dbReference type="GO" id="GO:0016829">
    <property type="term" value="F:lyase activity"/>
    <property type="evidence" value="ECO:0007669"/>
    <property type="project" value="UniProtKB-KW"/>
</dbReference>
<dbReference type="GO" id="GO:0006104">
    <property type="term" value="P:succinyl-CoA metabolic process"/>
    <property type="evidence" value="ECO:0007669"/>
    <property type="project" value="TreeGrafter"/>
</dbReference>
<dbReference type="GO" id="GO:0005524">
    <property type="term" value="F:ATP binding"/>
    <property type="evidence" value="ECO:0007669"/>
    <property type="project" value="UniProtKB-KW"/>
</dbReference>
<evidence type="ECO:0000259" key="13">
    <source>
        <dbReference type="Pfam" id="PF16114"/>
    </source>
</evidence>
<evidence type="ECO:0000313" key="15">
    <source>
        <dbReference type="EMBL" id="AAM72322.1"/>
    </source>
</evidence>
<dbReference type="AlphaFoldDB" id="Q8KDG1"/>
<accession>Q8KDG1</accession>
<dbReference type="GO" id="GO:0032991">
    <property type="term" value="C:protein-containing complex"/>
    <property type="evidence" value="ECO:0000353"/>
    <property type="project" value="GO_Central"/>
</dbReference>
<evidence type="ECO:0000259" key="14">
    <source>
        <dbReference type="Pfam" id="PF24948"/>
    </source>
</evidence>
<dbReference type="InterPro" id="IPR056749">
    <property type="entry name" value="Citrate_synth_N"/>
</dbReference>
<protein>
    <submittedName>
        <fullName evidence="15">Citrate lyase, subunit1</fullName>
    </submittedName>
</protein>
<evidence type="ECO:0000256" key="7">
    <source>
        <dbReference type="ARBA" id="ARBA00022679"/>
    </source>
</evidence>
<dbReference type="Pfam" id="PF16114">
    <property type="entry name" value="Citrate_bind"/>
    <property type="match status" value="1"/>
</dbReference>
<dbReference type="InterPro" id="IPR016102">
    <property type="entry name" value="Succinyl-CoA_synth-like"/>
</dbReference>
<comment type="similarity">
    <text evidence="2">In the C-terminal section; belongs to the succinate/malate CoA ligase alpha subunit family.</text>
</comment>
<dbReference type="Pfam" id="PF24948">
    <property type="entry name" value="Citrate_synth_N"/>
    <property type="match status" value="1"/>
</dbReference>
<evidence type="ECO:0000256" key="1">
    <source>
        <dbReference type="ARBA" id="ARBA00004496"/>
    </source>
</evidence>
<gene>
    <name evidence="15" type="ordered locus">CT1089</name>
</gene>
<dbReference type="InterPro" id="IPR005809">
    <property type="entry name" value="Succ_CoA_ligase-like_bsu"/>
</dbReference>
<dbReference type="GO" id="GO:0042709">
    <property type="term" value="C:succinate-CoA ligase complex"/>
    <property type="evidence" value="ECO:0007669"/>
    <property type="project" value="TreeGrafter"/>
</dbReference>
<dbReference type="SMR" id="Q8KDG1"/>
<evidence type="ECO:0000256" key="9">
    <source>
        <dbReference type="ARBA" id="ARBA00022840"/>
    </source>
</evidence>
<keyword evidence="6" id="KW-0597">Phosphoprotein</keyword>
<keyword evidence="4" id="KW-0963">Cytoplasm</keyword>
<comment type="catalytic activity">
    <reaction evidence="12">
        <text>oxaloacetate + acetyl-CoA + ADP + phosphate = citrate + ATP + CoA</text>
        <dbReference type="Rhea" id="RHEA:21160"/>
        <dbReference type="ChEBI" id="CHEBI:16452"/>
        <dbReference type="ChEBI" id="CHEBI:16947"/>
        <dbReference type="ChEBI" id="CHEBI:30616"/>
        <dbReference type="ChEBI" id="CHEBI:43474"/>
        <dbReference type="ChEBI" id="CHEBI:57287"/>
        <dbReference type="ChEBI" id="CHEBI:57288"/>
        <dbReference type="ChEBI" id="CHEBI:456216"/>
        <dbReference type="EC" id="2.3.3.8"/>
    </reaction>
</comment>
<evidence type="ECO:0000313" key="16">
    <source>
        <dbReference type="Proteomes" id="UP000001007"/>
    </source>
</evidence>
<feature type="domain" description="ATP-citrate synthase ATP-grasp" evidence="14">
    <location>
        <begin position="22"/>
        <end position="218"/>
    </location>
</feature>
<dbReference type="GO" id="GO:0004775">
    <property type="term" value="F:succinate-CoA ligase (ADP-forming) activity"/>
    <property type="evidence" value="ECO:0007669"/>
    <property type="project" value="TreeGrafter"/>
</dbReference>
<evidence type="ECO:0000256" key="3">
    <source>
        <dbReference type="ARBA" id="ARBA00010719"/>
    </source>
</evidence>